<evidence type="ECO:0000313" key="2">
    <source>
        <dbReference type="Proteomes" id="UP000595814"/>
    </source>
</evidence>
<keyword evidence="2" id="KW-1185">Reference proteome</keyword>
<gene>
    <name evidence="1" type="primary">pflA</name>
    <name evidence="1" type="ORF">JFY71_05990</name>
</gene>
<proteinExistence type="predicted"/>
<dbReference type="Proteomes" id="UP000595814">
    <property type="component" value="Chromosome"/>
</dbReference>
<keyword evidence="1" id="KW-0670">Pyruvate</keyword>
<name>A0AC61MPV6_9FIRM</name>
<sequence length="258" mass="29766">MKGYIHSIETFGTVDGPGIRYVIFMQGCPMRCLYCHNPDSWKFHKENGKTVDEILEDYNRYKPFLHKGGITVSGGEALLQIDFLIELFEKAKEENIHICLDTSGVPFNRSKKYLNKIDLLLKNVDLVLLDIKHIDDEEHKKLTGRSNKEVLDFANYLSRKNIPVWIRHVIVPNITYKTEYLLKLGEFLAKLNNIKAIDILPYHTMGVSKYKNLGIPYPLEGTEALTKEHARKAYDVVIYSIKKKRAELKKIQIGENIA</sequence>
<protein>
    <submittedName>
        <fullName evidence="1">Pyruvate formate lyase-activating protein</fullName>
        <ecNumber evidence="1">1.97.1.4</ecNumber>
    </submittedName>
</protein>
<dbReference type="EMBL" id="CP066744">
    <property type="protein sequence ID" value="QQK06899.1"/>
    <property type="molecule type" value="Genomic_DNA"/>
</dbReference>
<organism evidence="1 2">
    <name type="scientific">Miniphocaeibacter halophilus</name>
    <dbReference type="NCBI Taxonomy" id="2931922"/>
    <lineage>
        <taxon>Bacteria</taxon>
        <taxon>Bacillati</taxon>
        <taxon>Bacillota</taxon>
        <taxon>Tissierellia</taxon>
        <taxon>Tissierellales</taxon>
        <taxon>Peptoniphilaceae</taxon>
        <taxon>Miniphocaeibacter</taxon>
    </lineage>
</organism>
<reference evidence="1 2" key="1">
    <citation type="journal article" date="2022" name="Int. J. Syst. Evol. Microbiol.">
        <title>Miniphocaeibacter halophilus sp. nov., an ammonium-tolerant acetate-producing bacterium isolated from a biogas system.</title>
        <authorList>
            <person name="Schnurer A."/>
            <person name="Singh A."/>
            <person name="Bi S."/>
            <person name="Qiao W."/>
            <person name="Westerholm M."/>
        </authorList>
    </citation>
    <scope>NUCLEOTIDE SEQUENCE [LARGE SCALE GENOMIC DNA]</scope>
    <source>
        <strain evidence="1 2">AMB_01</strain>
    </source>
</reference>
<evidence type="ECO:0000313" key="1">
    <source>
        <dbReference type="EMBL" id="QQK06899.1"/>
    </source>
</evidence>
<keyword evidence="1" id="KW-0560">Oxidoreductase</keyword>
<dbReference type="EC" id="1.97.1.4" evidence="1"/>
<keyword evidence="1" id="KW-0456">Lyase</keyword>
<accession>A0AC61MPV6</accession>